<dbReference type="PANTHER" id="PTHR43943">
    <property type="entry name" value="DEHYDROGENASE/REDUCTASE (SDR FAMILY) MEMBER 4"/>
    <property type="match status" value="1"/>
</dbReference>
<dbReference type="Proteomes" id="UP000596130">
    <property type="component" value="Chromosome"/>
</dbReference>
<dbReference type="PRINTS" id="PR00081">
    <property type="entry name" value="GDHRDH"/>
</dbReference>
<reference evidence="3 4" key="1">
    <citation type="submission" date="2020-12" db="EMBL/GenBank/DDBJ databases">
        <title>Identification and biosynthesis of polyene macrolides produced by Streptomyces alfalfae Men-myco-93-63.</title>
        <authorList>
            <person name="Liu D."/>
            <person name="Li Y."/>
            <person name="Liu L."/>
            <person name="Han X."/>
            <person name="Shen F."/>
        </authorList>
    </citation>
    <scope>NUCLEOTIDE SEQUENCE [LARGE SCALE GENOMIC DNA]</scope>
    <source>
        <strain evidence="3 4">Men-myco-93-63</strain>
    </source>
</reference>
<dbReference type="SUPFAM" id="SSF51735">
    <property type="entry name" value="NAD(P)-binding Rossmann-fold domains"/>
    <property type="match status" value="1"/>
</dbReference>
<keyword evidence="2" id="KW-0560">Oxidoreductase</keyword>
<dbReference type="Pfam" id="PF13561">
    <property type="entry name" value="adh_short_C2"/>
    <property type="match status" value="1"/>
</dbReference>
<evidence type="ECO:0000256" key="2">
    <source>
        <dbReference type="ARBA" id="ARBA00023002"/>
    </source>
</evidence>
<evidence type="ECO:0000313" key="3">
    <source>
        <dbReference type="EMBL" id="QQC94094.1"/>
    </source>
</evidence>
<dbReference type="CDD" id="cd05233">
    <property type="entry name" value="SDR_c"/>
    <property type="match status" value="1"/>
</dbReference>
<dbReference type="FunFam" id="3.40.50.720:FF:000084">
    <property type="entry name" value="Short-chain dehydrogenase reductase"/>
    <property type="match status" value="1"/>
</dbReference>
<dbReference type="InterPro" id="IPR036291">
    <property type="entry name" value="NAD(P)-bd_dom_sf"/>
</dbReference>
<dbReference type="AlphaFoldDB" id="A0A7T4PQ34"/>
<dbReference type="InterPro" id="IPR002347">
    <property type="entry name" value="SDR_fam"/>
</dbReference>
<gene>
    <name evidence="3" type="ORF">I8755_31480</name>
</gene>
<dbReference type="EMBL" id="CP065959">
    <property type="protein sequence ID" value="QQC94094.1"/>
    <property type="molecule type" value="Genomic_DNA"/>
</dbReference>
<organism evidence="3 4">
    <name type="scientific">Streptomyces alfalfae</name>
    <dbReference type="NCBI Taxonomy" id="1642299"/>
    <lineage>
        <taxon>Bacteria</taxon>
        <taxon>Bacillati</taxon>
        <taxon>Actinomycetota</taxon>
        <taxon>Actinomycetes</taxon>
        <taxon>Kitasatosporales</taxon>
        <taxon>Streptomycetaceae</taxon>
        <taxon>Streptomyces</taxon>
    </lineage>
</organism>
<name>A0A7T4PQ34_9ACTN</name>
<proteinExistence type="inferred from homology"/>
<dbReference type="GO" id="GO:0016491">
    <property type="term" value="F:oxidoreductase activity"/>
    <property type="evidence" value="ECO:0007669"/>
    <property type="project" value="UniProtKB-KW"/>
</dbReference>
<dbReference type="PRINTS" id="PR00080">
    <property type="entry name" value="SDRFAMILY"/>
</dbReference>
<dbReference type="PANTHER" id="PTHR43943:SF17">
    <property type="entry name" value="3-PHENYLPROPIONATE-DIHYDRODIOL_CINNAMIC ACID-DIHYDRODIOL DEHYDROGENASE"/>
    <property type="match status" value="1"/>
</dbReference>
<protein>
    <submittedName>
        <fullName evidence="3">SDR family oxidoreductase</fullName>
    </submittedName>
</protein>
<sequence length="274" mass="27520">MTAHTPFDLTGARVLVTGASRGIGRAIATAFAEAGAVVAVHARSAARLSATVDTIRAVGGQAEPTPGDLGVAGQAESVIATAAQHLGGLDVLVHNAGVLPLGEGDDPLFTSFEATTEGHWALVLQMNFGVSVALCRAVRPHLDASTRASVVLVSSAAGFMAMPSVEAYAAAKAAQLSLVRSLSAGWASAGIRVNGLCPGWTRTDMTAPISGNQRLSAALLTHVPLGRWAEPEEMGGAAVFLASPAASFITGHCLVADGGLTIPDGGLTALATSP</sequence>
<comment type="similarity">
    <text evidence="1">Belongs to the short-chain dehydrogenases/reductases (SDR) family.</text>
</comment>
<accession>A0A7T4PQ34</accession>
<evidence type="ECO:0000256" key="1">
    <source>
        <dbReference type="ARBA" id="ARBA00006484"/>
    </source>
</evidence>
<evidence type="ECO:0000313" key="4">
    <source>
        <dbReference type="Proteomes" id="UP000596130"/>
    </source>
</evidence>
<dbReference type="Gene3D" id="3.40.50.720">
    <property type="entry name" value="NAD(P)-binding Rossmann-like Domain"/>
    <property type="match status" value="1"/>
</dbReference>